<evidence type="ECO:0000256" key="1">
    <source>
        <dbReference type="SAM" id="Phobius"/>
    </source>
</evidence>
<feature type="transmembrane region" description="Helical" evidence="1">
    <location>
        <begin position="206"/>
        <end position="231"/>
    </location>
</feature>
<evidence type="ECO:0000313" key="3">
    <source>
        <dbReference type="EMBL" id="KAJ3511700.1"/>
    </source>
</evidence>
<reference evidence="3" key="1">
    <citation type="submission" date="2022-07" db="EMBL/GenBank/DDBJ databases">
        <title>Genome Sequence of Agrocybe chaxingu.</title>
        <authorList>
            <person name="Buettner E."/>
        </authorList>
    </citation>
    <scope>NUCLEOTIDE SEQUENCE</scope>
    <source>
        <strain evidence="3">MP-N11</strain>
    </source>
</reference>
<dbReference type="PANTHER" id="PTHR40465">
    <property type="entry name" value="CHROMOSOME 1, WHOLE GENOME SHOTGUN SEQUENCE"/>
    <property type="match status" value="1"/>
</dbReference>
<dbReference type="InterPro" id="IPR045339">
    <property type="entry name" value="DUF6534"/>
</dbReference>
<organism evidence="3 4">
    <name type="scientific">Agrocybe chaxingu</name>
    <dbReference type="NCBI Taxonomy" id="84603"/>
    <lineage>
        <taxon>Eukaryota</taxon>
        <taxon>Fungi</taxon>
        <taxon>Dikarya</taxon>
        <taxon>Basidiomycota</taxon>
        <taxon>Agaricomycotina</taxon>
        <taxon>Agaricomycetes</taxon>
        <taxon>Agaricomycetidae</taxon>
        <taxon>Agaricales</taxon>
        <taxon>Agaricineae</taxon>
        <taxon>Strophariaceae</taxon>
        <taxon>Agrocybe</taxon>
    </lineage>
</organism>
<sequence>MATPGLPAIPSLDNTYGAIFIGMVIAAGLWGITTAQTYWYYTTYHKDPIGWKLLVATVWTLDTVHQALISYLIYHYVITNYFNPQALDQVIPTFSIQAVFEIVPTFLVQCFFLMRIWRLSRGKFKWVLIILPSFFIVGKLVVGIVWIARVVTRTSVTDSNARDGQLVKWAQGSAMAADVLLAGMMVFLLYSSRTGMTQTNTTINKLMLYAINTGVITGLCAIATLVCVVAFPNTFIYGLFYFCIGRLYVNSMLASLNARKNLMNQTTFLEMSLSGDLGTHTAGQTLQTRGEVTKGSISGSAAFEESSKLGVYINTTRATRHDTAV</sequence>
<evidence type="ECO:0000259" key="2">
    <source>
        <dbReference type="Pfam" id="PF20152"/>
    </source>
</evidence>
<feature type="transmembrane region" description="Helical" evidence="1">
    <location>
        <begin position="94"/>
        <end position="114"/>
    </location>
</feature>
<dbReference type="EMBL" id="JANKHO010000310">
    <property type="protein sequence ID" value="KAJ3511700.1"/>
    <property type="molecule type" value="Genomic_DNA"/>
</dbReference>
<proteinExistence type="predicted"/>
<dbReference type="Proteomes" id="UP001148786">
    <property type="component" value="Unassembled WGS sequence"/>
</dbReference>
<dbReference type="Pfam" id="PF20152">
    <property type="entry name" value="DUF6534"/>
    <property type="match status" value="1"/>
</dbReference>
<accession>A0A9W8K318</accession>
<feature type="transmembrane region" description="Helical" evidence="1">
    <location>
        <begin position="126"/>
        <end position="149"/>
    </location>
</feature>
<feature type="transmembrane region" description="Helical" evidence="1">
    <location>
        <begin position="53"/>
        <end position="74"/>
    </location>
</feature>
<gene>
    <name evidence="3" type="ORF">NLJ89_g3947</name>
</gene>
<keyword evidence="1" id="KW-1133">Transmembrane helix</keyword>
<feature type="transmembrane region" description="Helical" evidence="1">
    <location>
        <begin position="16"/>
        <end position="41"/>
    </location>
</feature>
<keyword evidence="1" id="KW-0812">Transmembrane</keyword>
<keyword evidence="1" id="KW-0472">Membrane</keyword>
<dbReference type="AlphaFoldDB" id="A0A9W8K318"/>
<feature type="transmembrane region" description="Helical" evidence="1">
    <location>
        <begin position="237"/>
        <end position="256"/>
    </location>
</feature>
<dbReference type="OrthoDB" id="3263055at2759"/>
<feature type="domain" description="DUF6534" evidence="2">
    <location>
        <begin position="174"/>
        <end position="260"/>
    </location>
</feature>
<keyword evidence="4" id="KW-1185">Reference proteome</keyword>
<feature type="transmembrane region" description="Helical" evidence="1">
    <location>
        <begin position="169"/>
        <end position="190"/>
    </location>
</feature>
<dbReference type="PANTHER" id="PTHR40465:SF1">
    <property type="entry name" value="DUF6534 DOMAIN-CONTAINING PROTEIN"/>
    <property type="match status" value="1"/>
</dbReference>
<evidence type="ECO:0000313" key="4">
    <source>
        <dbReference type="Proteomes" id="UP001148786"/>
    </source>
</evidence>
<name>A0A9W8K318_9AGAR</name>
<protein>
    <recommendedName>
        <fullName evidence="2">DUF6534 domain-containing protein</fullName>
    </recommendedName>
</protein>
<comment type="caution">
    <text evidence="3">The sequence shown here is derived from an EMBL/GenBank/DDBJ whole genome shotgun (WGS) entry which is preliminary data.</text>
</comment>